<evidence type="ECO:0000256" key="5">
    <source>
        <dbReference type="ARBA" id="ARBA00023284"/>
    </source>
</evidence>
<dbReference type="PANTHER" id="PTHR42737:SF2">
    <property type="entry name" value="GLUTATHIONE REDUCTASE"/>
    <property type="match status" value="1"/>
</dbReference>
<dbReference type="SUPFAM" id="SSF51905">
    <property type="entry name" value="FAD/NAD(P)-binding domain"/>
    <property type="match status" value="1"/>
</dbReference>
<evidence type="ECO:0000256" key="1">
    <source>
        <dbReference type="ARBA" id="ARBA00001974"/>
    </source>
</evidence>
<dbReference type="InterPro" id="IPR036188">
    <property type="entry name" value="FAD/NAD-bd_sf"/>
</dbReference>
<reference evidence="7" key="1">
    <citation type="submission" date="2021-06" db="EMBL/GenBank/DDBJ databases">
        <title>Parelaphostrongylus tenuis whole genome reference sequence.</title>
        <authorList>
            <person name="Garwood T.J."/>
            <person name="Larsen P.A."/>
            <person name="Fountain-Jones N.M."/>
            <person name="Garbe J.R."/>
            <person name="Macchietto M.G."/>
            <person name="Kania S.A."/>
            <person name="Gerhold R.W."/>
            <person name="Richards J.E."/>
            <person name="Wolf T.M."/>
        </authorList>
    </citation>
    <scope>NUCLEOTIDE SEQUENCE</scope>
    <source>
        <strain evidence="7">MNPRO001-30</strain>
        <tissue evidence="7">Meninges</tissue>
    </source>
</reference>
<evidence type="ECO:0000256" key="4">
    <source>
        <dbReference type="ARBA" id="ARBA00023157"/>
    </source>
</evidence>
<dbReference type="InterPro" id="IPR046952">
    <property type="entry name" value="GSHR/TRXR-like"/>
</dbReference>
<comment type="cofactor">
    <cofactor evidence="1">
        <name>FAD</name>
        <dbReference type="ChEBI" id="CHEBI:57692"/>
    </cofactor>
</comment>
<dbReference type="PANTHER" id="PTHR42737">
    <property type="entry name" value="GLUTATHIONE REDUCTASE"/>
    <property type="match status" value="1"/>
</dbReference>
<dbReference type="GO" id="GO:0045454">
    <property type="term" value="P:cell redox homeostasis"/>
    <property type="evidence" value="ECO:0007669"/>
    <property type="project" value="InterPro"/>
</dbReference>
<dbReference type="PRINTS" id="PR00411">
    <property type="entry name" value="PNDRDTASEI"/>
</dbReference>
<dbReference type="GO" id="GO:0050660">
    <property type="term" value="F:flavin adenine dinucleotide binding"/>
    <property type="evidence" value="ECO:0007669"/>
    <property type="project" value="InterPro"/>
</dbReference>
<accession>A0AAD5REL0</accession>
<evidence type="ECO:0000259" key="6">
    <source>
        <dbReference type="Pfam" id="PF07992"/>
    </source>
</evidence>
<dbReference type="Gene3D" id="3.50.50.60">
    <property type="entry name" value="FAD/NAD(P)-binding domain"/>
    <property type="match status" value="2"/>
</dbReference>
<sequence length="111" mass="11593">MLTSDVSMGFMRATSMSSEVELIRGFGTFADDGTVEVNGVKYKGKYTLIAVGGYPTHPDIPGAQLGIDSDGFFDLNELPKKTVVVGAGYIAVELAGVLGNLGSDTPSCNQI</sequence>
<comment type="caution">
    <text evidence="7">The sequence shown here is derived from an EMBL/GenBank/DDBJ whole genome shotgun (WGS) entry which is preliminary data.</text>
</comment>
<keyword evidence="5" id="KW-0676">Redox-active center</keyword>
<dbReference type="Pfam" id="PF07992">
    <property type="entry name" value="Pyr_redox_2"/>
    <property type="match status" value="1"/>
</dbReference>
<name>A0AAD5REL0_PARTN</name>
<gene>
    <name evidence="7" type="primary">GSR1_2</name>
    <name evidence="7" type="ORF">KIN20_035529</name>
</gene>
<protein>
    <submittedName>
        <fullName evidence="7">Glutathione reductase, mitochondrial</fullName>
    </submittedName>
</protein>
<dbReference type="GO" id="GO:0005739">
    <property type="term" value="C:mitochondrion"/>
    <property type="evidence" value="ECO:0007669"/>
    <property type="project" value="TreeGrafter"/>
</dbReference>
<evidence type="ECO:0000256" key="2">
    <source>
        <dbReference type="ARBA" id="ARBA00007532"/>
    </source>
</evidence>
<keyword evidence="8" id="KW-1185">Reference proteome</keyword>
<dbReference type="PRINTS" id="PR00368">
    <property type="entry name" value="FADPNR"/>
</dbReference>
<dbReference type="InterPro" id="IPR023753">
    <property type="entry name" value="FAD/NAD-binding_dom"/>
</dbReference>
<dbReference type="GO" id="GO:0006749">
    <property type="term" value="P:glutathione metabolic process"/>
    <property type="evidence" value="ECO:0007669"/>
    <property type="project" value="TreeGrafter"/>
</dbReference>
<evidence type="ECO:0000313" key="7">
    <source>
        <dbReference type="EMBL" id="KAJ1373184.1"/>
    </source>
</evidence>
<evidence type="ECO:0000313" key="8">
    <source>
        <dbReference type="Proteomes" id="UP001196413"/>
    </source>
</evidence>
<proteinExistence type="inferred from homology"/>
<dbReference type="GO" id="GO:0005829">
    <property type="term" value="C:cytosol"/>
    <property type="evidence" value="ECO:0007669"/>
    <property type="project" value="TreeGrafter"/>
</dbReference>
<keyword evidence="4" id="KW-1015">Disulfide bond</keyword>
<dbReference type="Proteomes" id="UP001196413">
    <property type="component" value="Unassembled WGS sequence"/>
</dbReference>
<dbReference type="GO" id="GO:0004362">
    <property type="term" value="F:glutathione-disulfide reductase (NADPH) activity"/>
    <property type="evidence" value="ECO:0007669"/>
    <property type="project" value="TreeGrafter"/>
</dbReference>
<comment type="similarity">
    <text evidence="2">Belongs to the class-I pyridine nucleotide-disulfide oxidoreductase family.</text>
</comment>
<dbReference type="GO" id="GO:0034599">
    <property type="term" value="P:cellular response to oxidative stress"/>
    <property type="evidence" value="ECO:0007669"/>
    <property type="project" value="TreeGrafter"/>
</dbReference>
<organism evidence="7 8">
    <name type="scientific">Parelaphostrongylus tenuis</name>
    <name type="common">Meningeal worm</name>
    <dbReference type="NCBI Taxonomy" id="148309"/>
    <lineage>
        <taxon>Eukaryota</taxon>
        <taxon>Metazoa</taxon>
        <taxon>Ecdysozoa</taxon>
        <taxon>Nematoda</taxon>
        <taxon>Chromadorea</taxon>
        <taxon>Rhabditida</taxon>
        <taxon>Rhabditina</taxon>
        <taxon>Rhabditomorpha</taxon>
        <taxon>Strongyloidea</taxon>
        <taxon>Metastrongylidae</taxon>
        <taxon>Parelaphostrongylus</taxon>
    </lineage>
</organism>
<evidence type="ECO:0000256" key="3">
    <source>
        <dbReference type="ARBA" id="ARBA00023002"/>
    </source>
</evidence>
<keyword evidence="3" id="KW-0560">Oxidoreductase</keyword>
<dbReference type="EMBL" id="JAHQIW010007234">
    <property type="protein sequence ID" value="KAJ1373184.1"/>
    <property type="molecule type" value="Genomic_DNA"/>
</dbReference>
<feature type="domain" description="FAD/NAD(P)-binding" evidence="6">
    <location>
        <begin position="18"/>
        <end position="104"/>
    </location>
</feature>
<dbReference type="AlphaFoldDB" id="A0AAD5REL0"/>